<evidence type="ECO:0000313" key="3">
    <source>
        <dbReference type="Proteomes" id="UP000292385"/>
    </source>
</evidence>
<evidence type="ECO:0000313" key="1">
    <source>
        <dbReference type="EMBL" id="TCC19329.1"/>
    </source>
</evidence>
<sequence>MADLDARTEAFQTAGSGLADVTDDFSAKMRTAGNNSASPAAGGGTAESVAFMKVERAARNTLVQYMSNTADGLQGYQSAITEIGGALDRNVEVTKARLSKLLKPQEGNVRPNEVFDPGHAIIYQIDHPRPNPAPAGGH</sequence>
<accession>A0A4R0IL08</accession>
<keyword evidence="3" id="KW-1185">Reference proteome</keyword>
<proteinExistence type="predicted"/>
<protein>
    <submittedName>
        <fullName evidence="2">Uncharacterized protein</fullName>
    </submittedName>
</protein>
<evidence type="ECO:0000313" key="4">
    <source>
        <dbReference type="Proteomes" id="UP000294225"/>
    </source>
</evidence>
<evidence type="ECO:0000313" key="2">
    <source>
        <dbReference type="EMBL" id="TCC31986.1"/>
    </source>
</evidence>
<organism evidence="2 4">
    <name type="scientific">Kribbella speibonae</name>
    <dbReference type="NCBI Taxonomy" id="1572660"/>
    <lineage>
        <taxon>Bacteria</taxon>
        <taxon>Bacillati</taxon>
        <taxon>Actinomycetota</taxon>
        <taxon>Actinomycetes</taxon>
        <taxon>Propionibacteriales</taxon>
        <taxon>Kribbellaceae</taxon>
        <taxon>Kribbella</taxon>
    </lineage>
</organism>
<comment type="caution">
    <text evidence="2">The sequence shown here is derived from an EMBL/GenBank/DDBJ whole genome shotgun (WGS) entry which is preliminary data.</text>
</comment>
<dbReference type="Proteomes" id="UP000292385">
    <property type="component" value="Unassembled WGS sequence"/>
</dbReference>
<dbReference type="Proteomes" id="UP000294225">
    <property type="component" value="Unassembled WGS sequence"/>
</dbReference>
<name>A0A4R0IL08_9ACTN</name>
<dbReference type="EMBL" id="SJKC01000006">
    <property type="protein sequence ID" value="TCC31986.1"/>
    <property type="molecule type" value="Genomic_DNA"/>
</dbReference>
<reference evidence="3 4" key="1">
    <citation type="submission" date="2019-02" db="EMBL/GenBank/DDBJ databases">
        <title>Kribbella capetownensis sp. nov. and Kribbella speibonae sp. nov., isolated from soil.</title>
        <authorList>
            <person name="Curtis S.M."/>
            <person name="Norton I."/>
            <person name="Everest G.J."/>
            <person name="Meyers P.R."/>
        </authorList>
    </citation>
    <scope>NUCLEOTIDE SEQUENCE [LARGE SCALE GENOMIC DNA]</scope>
    <source>
        <strain evidence="1 3">SK5</strain>
        <strain evidence="2 4">YM55</strain>
    </source>
</reference>
<dbReference type="RefSeq" id="WP_131466290.1">
    <property type="nucleotide sequence ID" value="NZ_SJJY01000008.1"/>
</dbReference>
<gene>
    <name evidence="1" type="ORF">E0H58_30915</name>
    <name evidence="2" type="ORF">E0H92_36370</name>
</gene>
<dbReference type="AlphaFoldDB" id="A0A4R0IL08"/>
<dbReference type="EMBL" id="SJJY01000008">
    <property type="protein sequence ID" value="TCC19329.1"/>
    <property type="molecule type" value="Genomic_DNA"/>
</dbReference>